<dbReference type="STRING" id="35128.B8CDC4"/>
<keyword evidence="8" id="KW-0732">Signal</keyword>
<dbReference type="AlphaFoldDB" id="B8CDC4"/>
<accession>B8CDC4</accession>
<dbReference type="Gene3D" id="1.10.3730.20">
    <property type="match status" value="1"/>
</dbReference>
<sequence length="101" mass="11042">WIILLTAILLEVAGTTSMKLSNGFTNRLPSILIYLFYGMSFAAFPLSLKKIQLSTAYAIWSGLGTTLTCIIGVVYFGDSVNWIKMWAIVSIVLGCVALKFA</sequence>
<evidence type="ECO:0000256" key="1">
    <source>
        <dbReference type="ARBA" id="ARBA00004651"/>
    </source>
</evidence>
<reference evidence="9 10" key="1">
    <citation type="journal article" date="2004" name="Science">
        <title>The genome of the diatom Thalassiosira pseudonana: ecology, evolution, and metabolism.</title>
        <authorList>
            <person name="Armbrust E.V."/>
            <person name="Berges J.A."/>
            <person name="Bowler C."/>
            <person name="Green B.R."/>
            <person name="Martinez D."/>
            <person name="Putnam N.H."/>
            <person name="Zhou S."/>
            <person name="Allen A.E."/>
            <person name="Apt K.E."/>
            <person name="Bechner M."/>
            <person name="Brzezinski M.A."/>
            <person name="Chaal B.K."/>
            <person name="Chiovitti A."/>
            <person name="Davis A.K."/>
            <person name="Demarest M.S."/>
            <person name="Detter J.C."/>
            <person name="Glavina T."/>
            <person name="Goodstein D."/>
            <person name="Hadi M.Z."/>
            <person name="Hellsten U."/>
            <person name="Hildebrand M."/>
            <person name="Jenkins B.D."/>
            <person name="Jurka J."/>
            <person name="Kapitonov V.V."/>
            <person name="Kroger N."/>
            <person name="Lau W.W."/>
            <person name="Lane T.W."/>
            <person name="Larimer F.W."/>
            <person name="Lippmeier J.C."/>
            <person name="Lucas S."/>
            <person name="Medina M."/>
            <person name="Montsant A."/>
            <person name="Obornik M."/>
            <person name="Parker M.S."/>
            <person name="Palenik B."/>
            <person name="Pazour G.J."/>
            <person name="Richardson P.M."/>
            <person name="Rynearson T.A."/>
            <person name="Saito M.A."/>
            <person name="Schwartz D.C."/>
            <person name="Thamatrakoln K."/>
            <person name="Valentin K."/>
            <person name="Vardi A."/>
            <person name="Wilkerson F.P."/>
            <person name="Rokhsar D.S."/>
        </authorList>
    </citation>
    <scope>NUCLEOTIDE SEQUENCE [LARGE SCALE GENOMIC DNA]</scope>
    <source>
        <strain evidence="9 10">CCMP1335</strain>
    </source>
</reference>
<dbReference type="RefSeq" id="XP_002294127.1">
    <property type="nucleotide sequence ID" value="XM_002294091.1"/>
</dbReference>
<dbReference type="HOGENOM" id="CLU_133067_0_1_1"/>
<evidence type="ECO:0000256" key="8">
    <source>
        <dbReference type="SAM" id="SignalP"/>
    </source>
</evidence>
<dbReference type="GO" id="GO:0005886">
    <property type="term" value="C:plasma membrane"/>
    <property type="evidence" value="ECO:0007669"/>
    <property type="project" value="UniProtKB-SubCell"/>
</dbReference>
<reference evidence="9 10" key="2">
    <citation type="journal article" date="2008" name="Nature">
        <title>The Phaeodactylum genome reveals the evolutionary history of diatom genomes.</title>
        <authorList>
            <person name="Bowler C."/>
            <person name="Allen A.E."/>
            <person name="Badger J.H."/>
            <person name="Grimwood J."/>
            <person name="Jabbari K."/>
            <person name="Kuo A."/>
            <person name="Maheswari U."/>
            <person name="Martens C."/>
            <person name="Maumus F."/>
            <person name="Otillar R.P."/>
            <person name="Rayko E."/>
            <person name="Salamov A."/>
            <person name="Vandepoele K."/>
            <person name="Beszteri B."/>
            <person name="Gruber A."/>
            <person name="Heijde M."/>
            <person name="Katinka M."/>
            <person name="Mock T."/>
            <person name="Valentin K."/>
            <person name="Verret F."/>
            <person name="Berges J.A."/>
            <person name="Brownlee C."/>
            <person name="Cadoret J.P."/>
            <person name="Chiovitti A."/>
            <person name="Choi C.J."/>
            <person name="Coesel S."/>
            <person name="De Martino A."/>
            <person name="Detter J.C."/>
            <person name="Durkin C."/>
            <person name="Falciatore A."/>
            <person name="Fournet J."/>
            <person name="Haruta M."/>
            <person name="Huysman M.J."/>
            <person name="Jenkins B.D."/>
            <person name="Jiroutova K."/>
            <person name="Jorgensen R.E."/>
            <person name="Joubert Y."/>
            <person name="Kaplan A."/>
            <person name="Kroger N."/>
            <person name="Kroth P.G."/>
            <person name="La Roche J."/>
            <person name="Lindquist E."/>
            <person name="Lommer M."/>
            <person name="Martin-Jezequel V."/>
            <person name="Lopez P.J."/>
            <person name="Lucas S."/>
            <person name="Mangogna M."/>
            <person name="McGinnis K."/>
            <person name="Medlin L.K."/>
            <person name="Montsant A."/>
            <person name="Oudot-Le Secq M.P."/>
            <person name="Napoli C."/>
            <person name="Obornik M."/>
            <person name="Parker M.S."/>
            <person name="Petit J.L."/>
            <person name="Porcel B.M."/>
            <person name="Poulsen N."/>
            <person name="Robison M."/>
            <person name="Rychlewski L."/>
            <person name="Rynearson T.A."/>
            <person name="Schmutz J."/>
            <person name="Shapiro H."/>
            <person name="Siaut M."/>
            <person name="Stanley M."/>
            <person name="Sussman M.R."/>
            <person name="Taylor A.R."/>
            <person name="Vardi A."/>
            <person name="von Dassow P."/>
            <person name="Vyverman W."/>
            <person name="Willis A."/>
            <person name="Wyrwicz L.S."/>
            <person name="Rokhsar D.S."/>
            <person name="Weissenbach J."/>
            <person name="Armbrust E.V."/>
            <person name="Green B.R."/>
            <person name="Van de Peer Y."/>
            <person name="Grigoriev I.V."/>
        </authorList>
    </citation>
    <scope>NUCLEOTIDE SEQUENCE [LARGE SCALE GENOMIC DNA]</scope>
    <source>
        <strain evidence="9 10">CCMP1335</strain>
    </source>
</reference>
<evidence type="ECO:0000256" key="6">
    <source>
        <dbReference type="ARBA" id="ARBA00023136"/>
    </source>
</evidence>
<evidence type="ECO:0000256" key="4">
    <source>
        <dbReference type="ARBA" id="ARBA00022692"/>
    </source>
</evidence>
<dbReference type="OMA" id="MSFFIYK"/>
<feature type="transmembrane region" description="Helical" evidence="7">
    <location>
        <begin position="82"/>
        <end position="100"/>
    </location>
</feature>
<feature type="non-terminal residue" evidence="9">
    <location>
        <position position="101"/>
    </location>
</feature>
<dbReference type="EMBL" id="CM000650">
    <property type="protein sequence ID" value="EED88482.1"/>
    <property type="molecule type" value="Genomic_DNA"/>
</dbReference>
<gene>
    <name evidence="9" type="ORF">THAPSDRAFT_37640</name>
</gene>
<evidence type="ECO:0000256" key="7">
    <source>
        <dbReference type="SAM" id="Phobius"/>
    </source>
</evidence>
<evidence type="ECO:0000256" key="2">
    <source>
        <dbReference type="ARBA" id="ARBA00022448"/>
    </source>
</evidence>
<evidence type="ECO:0000313" key="10">
    <source>
        <dbReference type="Proteomes" id="UP000001449"/>
    </source>
</evidence>
<dbReference type="PANTHER" id="PTHR30561">
    <property type="entry name" value="SMR FAMILY PROTON-DEPENDENT DRUG EFFLUX TRANSPORTER SUGE"/>
    <property type="match status" value="1"/>
</dbReference>
<dbReference type="Proteomes" id="UP000001449">
    <property type="component" value="Chromosome 15"/>
</dbReference>
<name>B8CDC4_THAPS</name>
<evidence type="ECO:0000256" key="3">
    <source>
        <dbReference type="ARBA" id="ARBA00022475"/>
    </source>
</evidence>
<proteinExistence type="predicted"/>
<keyword evidence="4 7" id="KW-0812">Transmembrane</keyword>
<dbReference type="InterPro" id="IPR045324">
    <property type="entry name" value="Small_multidrug_res"/>
</dbReference>
<evidence type="ECO:0008006" key="11">
    <source>
        <dbReference type="Google" id="ProtNLM"/>
    </source>
</evidence>
<feature type="non-terminal residue" evidence="9">
    <location>
        <position position="1"/>
    </location>
</feature>
<dbReference type="FunFam" id="1.10.3730.20:FF:000001">
    <property type="entry name" value="Quaternary ammonium compound resistance transporter SugE"/>
    <property type="match status" value="1"/>
</dbReference>
<keyword evidence="3" id="KW-1003">Cell membrane</keyword>
<dbReference type="Pfam" id="PF00893">
    <property type="entry name" value="Multi_Drug_Res"/>
    <property type="match status" value="1"/>
</dbReference>
<dbReference type="InterPro" id="IPR000390">
    <property type="entry name" value="Small_drug/metabolite_transptr"/>
</dbReference>
<evidence type="ECO:0000256" key="5">
    <source>
        <dbReference type="ARBA" id="ARBA00022989"/>
    </source>
</evidence>
<feature type="transmembrane region" description="Helical" evidence="7">
    <location>
        <begin position="31"/>
        <end position="48"/>
    </location>
</feature>
<keyword evidence="10" id="KW-1185">Reference proteome</keyword>
<keyword evidence="2" id="KW-0813">Transport</keyword>
<comment type="subcellular location">
    <subcellularLocation>
        <location evidence="1">Cell membrane</location>
        <topology evidence="1">Multi-pass membrane protein</topology>
    </subcellularLocation>
</comment>
<protein>
    <recommendedName>
        <fullName evidence="11">QacE family quaternary ammonium compound efflux SMR transporter</fullName>
    </recommendedName>
</protein>
<dbReference type="GeneID" id="7450286"/>
<dbReference type="SUPFAM" id="SSF103481">
    <property type="entry name" value="Multidrug resistance efflux transporter EmrE"/>
    <property type="match status" value="1"/>
</dbReference>
<keyword evidence="5 7" id="KW-1133">Transmembrane helix</keyword>
<dbReference type="PANTHER" id="PTHR30561:SF1">
    <property type="entry name" value="MULTIDRUG TRANSPORTER EMRE"/>
    <property type="match status" value="1"/>
</dbReference>
<dbReference type="InParanoid" id="B8CDC4"/>
<feature type="transmembrane region" description="Helical" evidence="7">
    <location>
        <begin position="55"/>
        <end position="76"/>
    </location>
</feature>
<keyword evidence="6 7" id="KW-0472">Membrane</keyword>
<feature type="signal peptide" evidence="8">
    <location>
        <begin position="1"/>
        <end position="17"/>
    </location>
</feature>
<dbReference type="PaxDb" id="35128-Thaps37640"/>
<dbReference type="eggNOG" id="ENOG502SECQ">
    <property type="taxonomic scope" value="Eukaryota"/>
</dbReference>
<dbReference type="InterPro" id="IPR037185">
    <property type="entry name" value="EmrE-like"/>
</dbReference>
<organism evidence="9 10">
    <name type="scientific">Thalassiosira pseudonana</name>
    <name type="common">Marine diatom</name>
    <name type="synonym">Cyclotella nana</name>
    <dbReference type="NCBI Taxonomy" id="35128"/>
    <lineage>
        <taxon>Eukaryota</taxon>
        <taxon>Sar</taxon>
        <taxon>Stramenopiles</taxon>
        <taxon>Ochrophyta</taxon>
        <taxon>Bacillariophyta</taxon>
        <taxon>Coscinodiscophyceae</taxon>
        <taxon>Thalassiosirophycidae</taxon>
        <taxon>Thalassiosirales</taxon>
        <taxon>Thalassiosiraceae</taxon>
        <taxon>Thalassiosira</taxon>
    </lineage>
</organism>
<dbReference type="GO" id="GO:0022857">
    <property type="term" value="F:transmembrane transporter activity"/>
    <property type="evidence" value="ECO:0007669"/>
    <property type="project" value="InterPro"/>
</dbReference>
<feature type="chain" id="PRO_5002870020" description="QacE family quaternary ammonium compound efflux SMR transporter" evidence="8">
    <location>
        <begin position="18"/>
        <end position="101"/>
    </location>
</feature>
<dbReference type="KEGG" id="tps:THAPSDRAFT_37640"/>
<evidence type="ECO:0000313" key="9">
    <source>
        <dbReference type="EMBL" id="EED88482.1"/>
    </source>
</evidence>